<evidence type="ECO:0008006" key="8">
    <source>
        <dbReference type="Google" id="ProtNLM"/>
    </source>
</evidence>
<keyword evidence="3" id="KW-0378">Hydrolase</keyword>
<gene>
    <name evidence="6" type="ORF">HGQ17_00945</name>
</gene>
<dbReference type="EMBL" id="JABAHY010000001">
    <property type="protein sequence ID" value="NLS08595.1"/>
    <property type="molecule type" value="Genomic_DNA"/>
</dbReference>
<dbReference type="Gene3D" id="3.60.20.40">
    <property type="match status" value="1"/>
</dbReference>
<name>A0A7X8THN4_9MICC</name>
<dbReference type="GO" id="GO:0016787">
    <property type="term" value="F:hydrolase activity"/>
    <property type="evidence" value="ECO:0007669"/>
    <property type="project" value="UniProtKB-KW"/>
</dbReference>
<dbReference type="SUPFAM" id="SSF56235">
    <property type="entry name" value="N-terminal nucleophile aminohydrolases (Ntn hydrolases)"/>
    <property type="match status" value="1"/>
</dbReference>
<dbReference type="PANTHER" id="PTHR43199:SF1">
    <property type="entry name" value="GLUTATHIONE HYDROLASE PROENZYME"/>
    <property type="match status" value="1"/>
</dbReference>
<evidence type="ECO:0000256" key="3">
    <source>
        <dbReference type="ARBA" id="ARBA00022801"/>
    </source>
</evidence>
<dbReference type="GO" id="GO:0016740">
    <property type="term" value="F:transferase activity"/>
    <property type="evidence" value="ECO:0007669"/>
    <property type="project" value="UniProtKB-KW"/>
</dbReference>
<feature type="compositionally biased region" description="Basic and acidic residues" evidence="5">
    <location>
        <begin position="457"/>
        <end position="471"/>
    </location>
</feature>
<feature type="region of interest" description="Disordered" evidence="5">
    <location>
        <begin position="444"/>
        <end position="471"/>
    </location>
</feature>
<organism evidence="6 7">
    <name type="scientific">Nesterenkonia sedimenti</name>
    <dbReference type="NCBI Taxonomy" id="1463632"/>
    <lineage>
        <taxon>Bacteria</taxon>
        <taxon>Bacillati</taxon>
        <taxon>Actinomycetota</taxon>
        <taxon>Actinomycetes</taxon>
        <taxon>Micrococcales</taxon>
        <taxon>Micrococcaceae</taxon>
        <taxon>Nesterenkonia</taxon>
    </lineage>
</organism>
<dbReference type="RefSeq" id="WP_168886091.1">
    <property type="nucleotide sequence ID" value="NZ_JABAHY010000001.1"/>
</dbReference>
<dbReference type="InterPro" id="IPR051792">
    <property type="entry name" value="GGT_bact"/>
</dbReference>
<dbReference type="InterPro" id="IPR043137">
    <property type="entry name" value="GGT_ssub_C"/>
</dbReference>
<accession>A0A7X8THN4</accession>
<sequence length="471" mass="50232">MQAVSAGHPEAVAAAEEIFTRGGNAVDAAVATAFAISVVEPVASGIGGGGAALVHPADGAPTFFDYREVVNNQGELPANRTGIPGFTAGMSELHRRYGGLDWEQVLAPGIRLAHTGFIITDYLQARLQHPKAPAWGLGAGERLQQPELGETLERLAHHGWQEIYTGELAASLANAVEGIDADSLAAYRVHSAPPVRGSFADLQLLSAAAPLPGAMLIQLLQIAQAHGVGTLEPGSADWIDLLCRAQAQAEKVLHEQMGDPRFVTVPVEEIIDPQRNAVVELPDSGTHPNTTHISVVDEQGMVVSMTNTITDFWGSGQCVDGYFINNAFIRFPEFGSPANRPEPGKRSVSWSCPSIVLDAAGKPILPIGTPGGTQIIPSLASVLTQWGLQSRSLQEAITEPRFRPHRGRIYLEAGHPEVIGQQLERLGWEVTQWPSTSFGSIQSVEITQSPSGSRLTSADDPRRDGAHRISN</sequence>
<dbReference type="InterPro" id="IPR043138">
    <property type="entry name" value="GGT_lsub"/>
</dbReference>
<evidence type="ECO:0000313" key="7">
    <source>
        <dbReference type="Proteomes" id="UP000523139"/>
    </source>
</evidence>
<dbReference type="PANTHER" id="PTHR43199">
    <property type="entry name" value="GLUTATHIONE HYDROLASE"/>
    <property type="match status" value="1"/>
</dbReference>
<evidence type="ECO:0000256" key="1">
    <source>
        <dbReference type="ARBA" id="ARBA00009381"/>
    </source>
</evidence>
<reference evidence="6 7" key="1">
    <citation type="submission" date="2020-04" db="EMBL/GenBank/DDBJ databases">
        <title>Nesterenkonia sp. nov., isolated from marine sediment.</title>
        <authorList>
            <person name="Zhang G."/>
        </authorList>
    </citation>
    <scope>NUCLEOTIDE SEQUENCE [LARGE SCALE GENOMIC DNA]</scope>
    <source>
        <strain evidence="6 7">MY13</strain>
    </source>
</reference>
<dbReference type="Proteomes" id="UP000523139">
    <property type="component" value="Unassembled WGS sequence"/>
</dbReference>
<comment type="caution">
    <text evidence="6">The sequence shown here is derived from an EMBL/GenBank/DDBJ whole genome shotgun (WGS) entry which is preliminary data.</text>
</comment>
<evidence type="ECO:0000256" key="5">
    <source>
        <dbReference type="SAM" id="MobiDB-lite"/>
    </source>
</evidence>
<keyword evidence="4" id="KW-0865">Zymogen</keyword>
<feature type="compositionally biased region" description="Polar residues" evidence="5">
    <location>
        <begin position="444"/>
        <end position="456"/>
    </location>
</feature>
<dbReference type="Gene3D" id="1.10.246.130">
    <property type="match status" value="1"/>
</dbReference>
<keyword evidence="7" id="KW-1185">Reference proteome</keyword>
<comment type="similarity">
    <text evidence="1">Belongs to the gamma-glutamyltransferase family.</text>
</comment>
<evidence type="ECO:0000313" key="6">
    <source>
        <dbReference type="EMBL" id="NLS08595.1"/>
    </source>
</evidence>
<proteinExistence type="inferred from homology"/>
<dbReference type="PRINTS" id="PR01210">
    <property type="entry name" value="GGTRANSPTASE"/>
</dbReference>
<protein>
    <recommendedName>
        <fullName evidence="8">Gamma-glutamyltransferase</fullName>
    </recommendedName>
</protein>
<dbReference type="AlphaFoldDB" id="A0A7X8THN4"/>
<dbReference type="Pfam" id="PF01019">
    <property type="entry name" value="G_glu_transpept"/>
    <property type="match status" value="1"/>
</dbReference>
<dbReference type="InterPro" id="IPR029055">
    <property type="entry name" value="Ntn_hydrolases_N"/>
</dbReference>
<evidence type="ECO:0000256" key="4">
    <source>
        <dbReference type="ARBA" id="ARBA00023145"/>
    </source>
</evidence>
<evidence type="ECO:0000256" key="2">
    <source>
        <dbReference type="ARBA" id="ARBA00022679"/>
    </source>
</evidence>
<keyword evidence="2" id="KW-0808">Transferase</keyword>